<evidence type="ECO:0000256" key="1">
    <source>
        <dbReference type="SAM" id="MobiDB-lite"/>
    </source>
</evidence>
<gene>
    <name evidence="3" type="ORF">KM92DES2_12114</name>
</gene>
<keyword evidence="2" id="KW-0472">Membrane</keyword>
<dbReference type="AlphaFoldDB" id="A0A212K2L5"/>
<evidence type="ECO:0000256" key="2">
    <source>
        <dbReference type="SAM" id="Phobius"/>
    </source>
</evidence>
<name>A0A212K2L5_9BACT</name>
<organism evidence="3">
    <name type="scientific">uncultured Desulfovibrio sp</name>
    <dbReference type="NCBI Taxonomy" id="167968"/>
    <lineage>
        <taxon>Bacteria</taxon>
        <taxon>Pseudomonadati</taxon>
        <taxon>Thermodesulfobacteriota</taxon>
        <taxon>Desulfovibrionia</taxon>
        <taxon>Desulfovibrionales</taxon>
        <taxon>Desulfovibrionaceae</taxon>
        <taxon>Desulfovibrio</taxon>
        <taxon>environmental samples</taxon>
    </lineage>
</organism>
<feature type="transmembrane region" description="Helical" evidence="2">
    <location>
        <begin position="63"/>
        <end position="92"/>
    </location>
</feature>
<keyword evidence="2" id="KW-1133">Transmembrane helix</keyword>
<keyword evidence="2" id="KW-0812">Transmembrane</keyword>
<evidence type="ECO:0000313" key="3">
    <source>
        <dbReference type="EMBL" id="SBW05896.1"/>
    </source>
</evidence>
<reference evidence="3" key="1">
    <citation type="submission" date="2016-04" db="EMBL/GenBank/DDBJ databases">
        <authorList>
            <person name="Evans L.H."/>
            <person name="Alamgir A."/>
            <person name="Owens N."/>
            <person name="Weber N.D."/>
            <person name="Virtaneva K."/>
            <person name="Barbian K."/>
            <person name="Babar A."/>
            <person name="Rosenke K."/>
        </authorList>
    </citation>
    <scope>NUCLEOTIDE SEQUENCE</scope>
    <source>
        <strain evidence="3">92-2</strain>
    </source>
</reference>
<accession>A0A212K2L5</accession>
<protein>
    <submittedName>
        <fullName evidence="3">Uncharacterized protein</fullName>
    </submittedName>
</protein>
<sequence>MPDMGQRLPCRQTTKQPARPETDIFRAGRLNEFVNNLHKSNTALQGILFCGARLRMPTHSGCGAFLCGLALPTAANFAMMFMTLLPVFLALIPLSGATIL</sequence>
<dbReference type="EMBL" id="FLUP01000001">
    <property type="protein sequence ID" value="SBW05896.1"/>
    <property type="molecule type" value="Genomic_DNA"/>
</dbReference>
<feature type="region of interest" description="Disordered" evidence="1">
    <location>
        <begin position="1"/>
        <end position="21"/>
    </location>
</feature>
<proteinExistence type="predicted"/>